<evidence type="ECO:0000256" key="1">
    <source>
        <dbReference type="SAM" id="MobiDB-lite"/>
    </source>
</evidence>
<evidence type="ECO:0000313" key="3">
    <source>
        <dbReference type="Proteomes" id="UP000273641"/>
    </source>
</evidence>
<gene>
    <name evidence="2" type="ORF">EHZ11_15720</name>
</gene>
<feature type="region of interest" description="Disordered" evidence="1">
    <location>
        <begin position="129"/>
        <end position="156"/>
    </location>
</feature>
<organism evidence="2 3">
    <name type="scientific">Clostridium perfringens</name>
    <dbReference type="NCBI Taxonomy" id="1502"/>
    <lineage>
        <taxon>Bacteria</taxon>
        <taxon>Bacillati</taxon>
        <taxon>Bacillota</taxon>
        <taxon>Clostridia</taxon>
        <taxon>Eubacteriales</taxon>
        <taxon>Clostridiaceae</taxon>
        <taxon>Clostridium</taxon>
    </lineage>
</organism>
<name>A0AAE8FQN5_CLOPF</name>
<dbReference type="Pfam" id="PF04404">
    <property type="entry name" value="ERF"/>
    <property type="match status" value="1"/>
</dbReference>
<evidence type="ECO:0000313" key="2">
    <source>
        <dbReference type="EMBL" id="RQN22229.1"/>
    </source>
</evidence>
<dbReference type="RefSeq" id="WP_124231127.1">
    <property type="nucleotide sequence ID" value="NZ_CATNZC010000001.1"/>
</dbReference>
<sequence>MNLWQKLIEVRKEIDNFVKDTKGFGYQYVSGSQVLSKIRPKMDELRVLLKIETDDILWTTFDYKNSKGEDKTDFVIAGKVKYTWINADEPTEREECNFDIFGQQDDISKAYGSGLTYSERYFILKSLQAPTDNDDPDSKDTRGKTSSSQSQNSNKVYKCTSCGKDVPYNVANFSHKKYQKVLCMDCQKKV</sequence>
<accession>A0AAE8FQN5</accession>
<dbReference type="InterPro" id="IPR007499">
    <property type="entry name" value="ERF_bacteria_virus"/>
</dbReference>
<dbReference type="AlphaFoldDB" id="A0AAE8FQN5"/>
<dbReference type="Proteomes" id="UP000273641">
    <property type="component" value="Unassembled WGS sequence"/>
</dbReference>
<protein>
    <submittedName>
        <fullName evidence="2">Recombinase</fullName>
    </submittedName>
</protein>
<reference evidence="2 3" key="1">
    <citation type="submission" date="2018-11" db="EMBL/GenBank/DDBJ databases">
        <title>Draft genome sequences of potential pathogenic Clostridium perfringens from environmental surface water in the North West Province, South Africa.</title>
        <authorList>
            <person name="Fourie J.C.J."/>
            <person name="Sanko T.J."/>
            <person name="Bezuidenhout C."/>
            <person name="Mienie C."/>
            <person name="Adeleke R."/>
        </authorList>
    </citation>
    <scope>NUCLEOTIDE SEQUENCE [LARGE SCALE GENOMIC DNA]</scope>
    <source>
        <strain evidence="2 3">SC4-C13</strain>
    </source>
</reference>
<proteinExistence type="predicted"/>
<dbReference type="EMBL" id="RQNR01000040">
    <property type="protein sequence ID" value="RQN22229.1"/>
    <property type="molecule type" value="Genomic_DNA"/>
</dbReference>
<comment type="caution">
    <text evidence="2">The sequence shown here is derived from an EMBL/GenBank/DDBJ whole genome shotgun (WGS) entry which is preliminary data.</text>
</comment>